<evidence type="ECO:0000256" key="6">
    <source>
        <dbReference type="ARBA" id="ARBA00022741"/>
    </source>
</evidence>
<dbReference type="SUPFAM" id="SSF52540">
    <property type="entry name" value="P-loop containing nucleoside triphosphate hydrolases"/>
    <property type="match status" value="2"/>
</dbReference>
<evidence type="ECO:0000313" key="12">
    <source>
        <dbReference type="Proteomes" id="UP000483035"/>
    </source>
</evidence>
<dbReference type="InterPro" id="IPR003439">
    <property type="entry name" value="ABC_transporter-like_ATP-bd"/>
</dbReference>
<sequence length="510" mass="56040">MNAITIEAIDKRYGATHALRAVSTSCRAGDVQAIAGENGAGKSTLVKIISGVIPFGEYEGTFVLDGQPARFSSVRDAESAGVFLVPQELNVVPEMAVADYLFLNREPRRFGLVDRSRVLSETARWLATFQLDISPLAKMGDLRSHEQQLVSIARAMTQGVKILILDEPTASLTERETEILFERMRAFRELGVTTLYISHRLAEFKRIADAVTVMRDGQVVDDFRIDEEDDVPQRVVRTMVGRDLDELYPKSGRNIGEPLFEVSNWSVANLVANKRPLVEDVTLSIRSGEVVGIFGLIGSGASDFAQSLFGASMGRVTGHAKIRGNQIRLANPRQAMASGMAYLPSDRKRDGLFLDMSIASNLTLASLRQVSPRGILDRRHELSLTQERVRSLKVKCRSIEQPIGDLSGGNQQKIAVAKWMLAEPDLIVVEEPTRGVDVGARLEIYKLINSMAEQGKAVLIVSTDLAEILGMSDRVLAFHDGQIVGEWSRGQASEKDVMIKAAGSNKEFSQ</sequence>
<dbReference type="SMART" id="SM00382">
    <property type="entry name" value="AAA"/>
    <property type="match status" value="2"/>
</dbReference>
<keyword evidence="9" id="KW-0472">Membrane</keyword>
<dbReference type="GO" id="GO:0016887">
    <property type="term" value="F:ATP hydrolysis activity"/>
    <property type="evidence" value="ECO:0007669"/>
    <property type="project" value="InterPro"/>
</dbReference>
<keyword evidence="6" id="KW-0547">Nucleotide-binding</keyword>
<evidence type="ECO:0000259" key="10">
    <source>
        <dbReference type="PROSITE" id="PS50893"/>
    </source>
</evidence>
<dbReference type="PANTHER" id="PTHR43790:SF1">
    <property type="entry name" value="XYLOSE IMPORT ATP-BINDING PROTEIN XYLG"/>
    <property type="match status" value="1"/>
</dbReference>
<feature type="domain" description="ABC transporter" evidence="10">
    <location>
        <begin position="4"/>
        <end position="241"/>
    </location>
</feature>
<dbReference type="CDD" id="cd03215">
    <property type="entry name" value="ABC_Carb_Monos_II"/>
    <property type="match status" value="1"/>
</dbReference>
<dbReference type="PROSITE" id="PS00211">
    <property type="entry name" value="ABC_TRANSPORTER_1"/>
    <property type="match status" value="1"/>
</dbReference>
<evidence type="ECO:0000256" key="4">
    <source>
        <dbReference type="ARBA" id="ARBA00022597"/>
    </source>
</evidence>
<dbReference type="RefSeq" id="WP_163990117.1">
    <property type="nucleotide sequence ID" value="NZ_WUEY01000012.1"/>
</dbReference>
<keyword evidence="2" id="KW-0813">Transport</keyword>
<evidence type="ECO:0000256" key="5">
    <source>
        <dbReference type="ARBA" id="ARBA00022737"/>
    </source>
</evidence>
<dbReference type="Proteomes" id="UP000483035">
    <property type="component" value="Unassembled WGS sequence"/>
</dbReference>
<evidence type="ECO:0000256" key="8">
    <source>
        <dbReference type="ARBA" id="ARBA00022967"/>
    </source>
</evidence>
<keyword evidence="5" id="KW-0677">Repeat</keyword>
<evidence type="ECO:0000256" key="2">
    <source>
        <dbReference type="ARBA" id="ARBA00022448"/>
    </source>
</evidence>
<keyword evidence="8" id="KW-1278">Translocase</keyword>
<dbReference type="Gene3D" id="3.40.50.300">
    <property type="entry name" value="P-loop containing nucleotide triphosphate hydrolases"/>
    <property type="match status" value="2"/>
</dbReference>
<dbReference type="EMBL" id="WUEY01000012">
    <property type="protein sequence ID" value="NEI72576.1"/>
    <property type="molecule type" value="Genomic_DNA"/>
</dbReference>
<evidence type="ECO:0000256" key="7">
    <source>
        <dbReference type="ARBA" id="ARBA00022840"/>
    </source>
</evidence>
<dbReference type="PANTHER" id="PTHR43790">
    <property type="entry name" value="CARBOHYDRATE TRANSPORT ATP-BINDING PROTEIN MG119-RELATED"/>
    <property type="match status" value="1"/>
</dbReference>
<evidence type="ECO:0000256" key="3">
    <source>
        <dbReference type="ARBA" id="ARBA00022475"/>
    </source>
</evidence>
<dbReference type="InterPro" id="IPR003593">
    <property type="entry name" value="AAA+_ATPase"/>
</dbReference>
<proteinExistence type="inferred from homology"/>
<protein>
    <submittedName>
        <fullName evidence="11">ATP-binding cassette domain-containing protein</fullName>
    </submittedName>
</protein>
<dbReference type="CDD" id="cd03216">
    <property type="entry name" value="ABC_Carb_Monos_I"/>
    <property type="match status" value="1"/>
</dbReference>
<dbReference type="AlphaFoldDB" id="A0A6L9UEM9"/>
<evidence type="ECO:0000256" key="9">
    <source>
        <dbReference type="ARBA" id="ARBA00023136"/>
    </source>
</evidence>
<accession>A0A6L9UEM9</accession>
<organism evidence="11 12">
    <name type="scientific">Rhizobium lusitanum</name>
    <dbReference type="NCBI Taxonomy" id="293958"/>
    <lineage>
        <taxon>Bacteria</taxon>
        <taxon>Pseudomonadati</taxon>
        <taxon>Pseudomonadota</taxon>
        <taxon>Alphaproteobacteria</taxon>
        <taxon>Hyphomicrobiales</taxon>
        <taxon>Rhizobiaceae</taxon>
        <taxon>Rhizobium/Agrobacterium group</taxon>
        <taxon>Rhizobium</taxon>
    </lineage>
</organism>
<comment type="caution">
    <text evidence="11">The sequence shown here is derived from an EMBL/GenBank/DDBJ whole genome shotgun (WGS) entry which is preliminary data.</text>
</comment>
<dbReference type="InterPro" id="IPR027417">
    <property type="entry name" value="P-loop_NTPase"/>
</dbReference>
<reference evidence="11 12" key="1">
    <citation type="submission" date="2019-12" db="EMBL/GenBank/DDBJ databases">
        <title>Rhizobium genotypes associated with high levels of biological nitrogen fixation by grain legumes in a temperate-maritime cropping system.</title>
        <authorList>
            <person name="Maluk M."/>
            <person name="Francesc Ferrando Molina F."/>
            <person name="Lopez Del Egido L."/>
            <person name="Lafos M."/>
            <person name="Langarica-Fuentes A."/>
            <person name="Gebre Yohannes G."/>
            <person name="Young M.W."/>
            <person name="Martin P."/>
            <person name="Gantlett R."/>
            <person name="Kenicer G."/>
            <person name="Hawes C."/>
            <person name="Begg G.S."/>
            <person name="Quilliam R.S."/>
            <person name="Squire G.R."/>
            <person name="Poole P.S."/>
            <person name="Young P.W."/>
            <person name="Iannetta P.M."/>
            <person name="James E.K."/>
        </authorList>
    </citation>
    <scope>NUCLEOTIDE SEQUENCE [LARGE SCALE GENOMIC DNA]</scope>
    <source>
        <strain evidence="11 12">JHI1118</strain>
    </source>
</reference>
<feature type="domain" description="ABC transporter" evidence="10">
    <location>
        <begin position="262"/>
        <end position="505"/>
    </location>
</feature>
<gene>
    <name evidence="11" type="ORF">GR212_23740</name>
</gene>
<evidence type="ECO:0000313" key="11">
    <source>
        <dbReference type="EMBL" id="NEI72576.1"/>
    </source>
</evidence>
<keyword evidence="3" id="KW-1003">Cell membrane</keyword>
<dbReference type="InterPro" id="IPR050107">
    <property type="entry name" value="ABC_carbohydrate_import_ATPase"/>
</dbReference>
<dbReference type="Pfam" id="PF00005">
    <property type="entry name" value="ABC_tran"/>
    <property type="match status" value="2"/>
</dbReference>
<comment type="similarity">
    <text evidence="1">Belongs to the ABC transporter superfamily.</text>
</comment>
<dbReference type="InterPro" id="IPR017871">
    <property type="entry name" value="ABC_transporter-like_CS"/>
</dbReference>
<dbReference type="GO" id="GO:0005524">
    <property type="term" value="F:ATP binding"/>
    <property type="evidence" value="ECO:0007669"/>
    <property type="project" value="UniProtKB-KW"/>
</dbReference>
<evidence type="ECO:0000256" key="1">
    <source>
        <dbReference type="ARBA" id="ARBA00005417"/>
    </source>
</evidence>
<dbReference type="PROSITE" id="PS50893">
    <property type="entry name" value="ABC_TRANSPORTER_2"/>
    <property type="match status" value="2"/>
</dbReference>
<keyword evidence="7 11" id="KW-0067">ATP-binding</keyword>
<keyword evidence="4" id="KW-0762">Sugar transport</keyword>
<name>A0A6L9UEM9_9HYPH</name>